<dbReference type="OrthoDB" id="9799122at2"/>
<dbReference type="STRING" id="309798.COPRO5265_0036"/>
<keyword evidence="4" id="KW-0676">Redox-active center</keyword>
<dbReference type="KEGG" id="cpo:COPRO5265_0036"/>
<dbReference type="eggNOG" id="COG2761">
    <property type="taxonomic scope" value="Bacteria"/>
</dbReference>
<dbReference type="PANTHER" id="PTHR13887">
    <property type="entry name" value="GLUTATHIONE S-TRANSFERASE KAPPA"/>
    <property type="match status" value="1"/>
</dbReference>
<keyword evidence="6" id="KW-0413">Isomerase</keyword>
<feature type="domain" description="DSBA-like thioredoxin" evidence="5">
    <location>
        <begin position="3"/>
        <end position="198"/>
    </location>
</feature>
<keyword evidence="2" id="KW-0560">Oxidoreductase</keyword>
<protein>
    <submittedName>
        <fullName evidence="6">Dithiol-disulfide isomerase</fullName>
    </submittedName>
</protein>
<dbReference type="Proteomes" id="UP000001732">
    <property type="component" value="Chromosome"/>
</dbReference>
<dbReference type="GO" id="GO:0016491">
    <property type="term" value="F:oxidoreductase activity"/>
    <property type="evidence" value="ECO:0007669"/>
    <property type="project" value="UniProtKB-KW"/>
</dbReference>
<sequence>MEIEFFHDVLCAWCYALSPRLRRLTEEFPDIKVIHRGFPLAPEPNDIVQMFGSKEKGKRDILQHWKAANMNDDEHRINAELMEQRDFDYPYSTPALLACKAAELQGGQAMHWNYFDKVQEAHLTLCRNIADFDVLTDIARELSLDVEKFSADLRGEQVKYLLRLDIDRALELGVEATPTLVANDGMLTGAVPYDSLKRWYVKVRQ</sequence>
<evidence type="ECO:0000313" key="7">
    <source>
        <dbReference type="Proteomes" id="UP000001732"/>
    </source>
</evidence>
<evidence type="ECO:0000256" key="4">
    <source>
        <dbReference type="ARBA" id="ARBA00023284"/>
    </source>
</evidence>
<dbReference type="AlphaFoldDB" id="B5Y6L1"/>
<name>B5Y6L1_COPPD</name>
<dbReference type="SUPFAM" id="SSF52833">
    <property type="entry name" value="Thioredoxin-like"/>
    <property type="match status" value="1"/>
</dbReference>
<reference evidence="6 7" key="2">
    <citation type="journal article" date="2014" name="Genome Announc.">
        <title>Complete Genome Sequence of Coprothermobacter proteolyticus DSM 5265.</title>
        <authorList>
            <person name="Alexiev A."/>
            <person name="Coil D.A."/>
            <person name="Badger J.H."/>
            <person name="Enticknap J."/>
            <person name="Ward N."/>
            <person name="Robb F.T."/>
            <person name="Eisen J.A."/>
        </authorList>
    </citation>
    <scope>NUCLEOTIDE SEQUENCE [LARGE SCALE GENOMIC DNA]</scope>
    <source>
        <strain evidence="7">ATCC 35245 / DSM 5265 / OCM 4 / BT</strain>
    </source>
</reference>
<reference evidence="7" key="1">
    <citation type="submission" date="2008-08" db="EMBL/GenBank/DDBJ databases">
        <title>The complete genome sequence of Coprothermobacter proteolyticus strain ATCC 5245 / DSM 5265 / BT.</title>
        <authorList>
            <person name="Dodson R.J."/>
            <person name="Durkin A.S."/>
            <person name="Wu M."/>
            <person name="Eisen J."/>
            <person name="Sutton G."/>
        </authorList>
    </citation>
    <scope>NUCLEOTIDE SEQUENCE [LARGE SCALE GENOMIC DNA]</scope>
    <source>
        <strain evidence="7">ATCC 35245 / DSM 5265 / OCM 4 / BT</strain>
    </source>
</reference>
<dbReference type="InterPro" id="IPR001853">
    <property type="entry name" value="DSBA-like_thioredoxin_dom"/>
</dbReference>
<evidence type="ECO:0000256" key="3">
    <source>
        <dbReference type="ARBA" id="ARBA00023157"/>
    </source>
</evidence>
<dbReference type="InterPro" id="IPR036249">
    <property type="entry name" value="Thioredoxin-like_sf"/>
</dbReference>
<gene>
    <name evidence="6" type="ordered locus">COPRO5265_0036</name>
</gene>
<evidence type="ECO:0000256" key="2">
    <source>
        <dbReference type="ARBA" id="ARBA00023002"/>
    </source>
</evidence>
<dbReference type="HOGENOM" id="CLU_102827_0_0_9"/>
<accession>B5Y6L1</accession>
<dbReference type="RefSeq" id="WP_012543619.1">
    <property type="nucleotide sequence ID" value="NC_011295.1"/>
</dbReference>
<evidence type="ECO:0000259" key="5">
    <source>
        <dbReference type="Pfam" id="PF01323"/>
    </source>
</evidence>
<keyword evidence="1" id="KW-0732">Signal</keyword>
<proteinExistence type="predicted"/>
<keyword evidence="7" id="KW-1185">Reference proteome</keyword>
<organism evidence="6 7">
    <name type="scientific">Coprothermobacter proteolyticus (strain ATCC 35245 / DSM 5265 / OCM 4 / BT)</name>
    <dbReference type="NCBI Taxonomy" id="309798"/>
    <lineage>
        <taxon>Bacteria</taxon>
        <taxon>Pseudomonadati</taxon>
        <taxon>Coprothermobacterota</taxon>
        <taxon>Coprothermobacteria</taxon>
        <taxon>Coprothermobacterales</taxon>
        <taxon>Coprothermobacteraceae</taxon>
        <taxon>Coprothermobacter</taxon>
    </lineage>
</organism>
<dbReference type="CDD" id="cd03025">
    <property type="entry name" value="DsbA_FrnE_like"/>
    <property type="match status" value="1"/>
</dbReference>
<dbReference type="Gene3D" id="3.40.30.10">
    <property type="entry name" value="Glutaredoxin"/>
    <property type="match status" value="1"/>
</dbReference>
<dbReference type="Pfam" id="PF01323">
    <property type="entry name" value="DSBA"/>
    <property type="match status" value="1"/>
</dbReference>
<evidence type="ECO:0000313" key="6">
    <source>
        <dbReference type="EMBL" id="ACI16967.1"/>
    </source>
</evidence>
<evidence type="ECO:0000256" key="1">
    <source>
        <dbReference type="ARBA" id="ARBA00022729"/>
    </source>
</evidence>
<keyword evidence="3" id="KW-1015">Disulfide bond</keyword>
<dbReference type="GO" id="GO:0016853">
    <property type="term" value="F:isomerase activity"/>
    <property type="evidence" value="ECO:0007669"/>
    <property type="project" value="UniProtKB-KW"/>
</dbReference>
<dbReference type="EMBL" id="CP001145">
    <property type="protein sequence ID" value="ACI16967.1"/>
    <property type="molecule type" value="Genomic_DNA"/>
</dbReference>
<dbReference type="PANTHER" id="PTHR13887:SF14">
    <property type="entry name" value="DISULFIDE BOND FORMATION PROTEIN D"/>
    <property type="match status" value="1"/>
</dbReference>